<dbReference type="Proteomes" id="UP000035080">
    <property type="component" value="Chromosome"/>
</dbReference>
<feature type="domain" description="Integrase catalytic" evidence="1">
    <location>
        <begin position="25"/>
        <end position="64"/>
    </location>
</feature>
<evidence type="ECO:0000313" key="3">
    <source>
        <dbReference type="Proteomes" id="UP000035080"/>
    </source>
</evidence>
<dbReference type="RefSeq" id="WP_080759301.1">
    <property type="nucleotide sequence ID" value="NZ_CP047386.1"/>
</dbReference>
<evidence type="ECO:0000259" key="1">
    <source>
        <dbReference type="Pfam" id="PF13683"/>
    </source>
</evidence>
<accession>A0ABX6HXL0</accession>
<dbReference type="Pfam" id="PF13683">
    <property type="entry name" value="rve_3"/>
    <property type="match status" value="1"/>
</dbReference>
<name>A0ABX6HXL0_9BURK</name>
<dbReference type="EMBL" id="CP047385">
    <property type="protein sequence ID" value="QHF15698.1"/>
    <property type="molecule type" value="Genomic_DNA"/>
</dbReference>
<organism evidence="2 3">
    <name type="scientific">Pandoraea fibrosis</name>
    <dbReference type="NCBI Taxonomy" id="1891094"/>
    <lineage>
        <taxon>Bacteria</taxon>
        <taxon>Pseudomonadati</taxon>
        <taxon>Pseudomonadota</taxon>
        <taxon>Betaproteobacteria</taxon>
        <taxon>Burkholderiales</taxon>
        <taxon>Burkholderiaceae</taxon>
        <taxon>Pandoraea</taxon>
    </lineage>
</organism>
<protein>
    <submittedName>
        <fullName evidence="2">Transposase</fullName>
    </submittedName>
</protein>
<proteinExistence type="predicted"/>
<gene>
    <name evidence="2" type="ORF">PI93_009890</name>
</gene>
<dbReference type="InterPro" id="IPR001584">
    <property type="entry name" value="Integrase_cat-core"/>
</dbReference>
<evidence type="ECO:0000313" key="2">
    <source>
        <dbReference type="EMBL" id="QHF15698.1"/>
    </source>
</evidence>
<sequence>MHFKKVEIIGPVGRLYLKANNIPSNGVTPDFSRTGKPKNSPFIESSNGNFQDECLNAHRFLSLTMRATRSSTGDRIAAISDRMARQAL</sequence>
<reference evidence="2 3" key="1">
    <citation type="journal article" date="2015" name="Genome Announc.">
        <title>Genome Sequences of Two Pandoraea pnomenusa Isolates Recovered 11 Months Apart from a Cystic Fibrosis Patient.</title>
        <authorList>
            <person name="Ee R."/>
            <person name="Ambrose M."/>
            <person name="Lazenby J."/>
            <person name="Williams P."/>
            <person name="Chan K.G."/>
            <person name="Roddam L."/>
        </authorList>
    </citation>
    <scope>NUCLEOTIDE SEQUENCE [LARGE SCALE GENOMIC DNA]</scope>
    <source>
        <strain evidence="2 3">6399</strain>
    </source>
</reference>
<keyword evidence="3" id="KW-1185">Reference proteome</keyword>